<dbReference type="InterPro" id="IPR036259">
    <property type="entry name" value="MFS_trans_sf"/>
</dbReference>
<organism evidence="4 5">
    <name type="scientific">Actinia tenebrosa</name>
    <name type="common">Australian red waratah sea anemone</name>
    <dbReference type="NCBI Taxonomy" id="6105"/>
    <lineage>
        <taxon>Eukaryota</taxon>
        <taxon>Metazoa</taxon>
        <taxon>Cnidaria</taxon>
        <taxon>Anthozoa</taxon>
        <taxon>Hexacorallia</taxon>
        <taxon>Actiniaria</taxon>
        <taxon>Actiniidae</taxon>
        <taxon>Actinia</taxon>
    </lineage>
</organism>
<feature type="transmembrane region" description="Helical" evidence="2">
    <location>
        <begin position="161"/>
        <end position="184"/>
    </location>
</feature>
<proteinExistence type="predicted"/>
<gene>
    <name evidence="5" type="primary">LOC116300420</name>
</gene>
<sequence length="492" mass="53789">MHHGKVEAERMLKQGLPLTPTRNQLAPCRTIKISPKTSQMDPNQESISAEEITVSRWKRFTRTDGPWSWLLCLLLLTSCLVVYGCSSTYGIMFPGVLEELQSGKAITAIPGSLSLANSGLLGPITGQFYDRFGCTRAMLLGGSISFIGLFTSSFAPNSGILILTFGMIFGSGLSLVFLSSLLVIPEYFKKYAFQATSLVSVGPGAALLVMSPVVQRLFQTFGWRKSMKVMSGLAFCPCIVGLMMCAFKGKEVPTRHSYTERNRQNSDLEPSKTRCNGLINVSVFKNKVYVLTSVMVTITSLGHMMPFVHLAKYCEDIGIPSDHSSWIYFSIGLSSLLSRVLVGKYGNTSLITLPHIYQLGAYILAVGNLLLPSLNEFYLLIMYGIVNGVGEGLVFTSSLHIVLDSLPSRGKGVAYGIYVFFVSLSYAAGSPFSGLIADVTGFYSYSFYTAGSLEVVGSSLQFLSRFLHKNNEEKDVEHSSQNLIVTEKETVS</sequence>
<keyword evidence="2" id="KW-0812">Transmembrane</keyword>
<feature type="transmembrane region" description="Helical" evidence="2">
    <location>
        <begin position="191"/>
        <end position="209"/>
    </location>
</feature>
<accession>A0A6P8IED3</accession>
<feature type="transmembrane region" description="Helical" evidence="2">
    <location>
        <begin position="67"/>
        <end position="93"/>
    </location>
</feature>
<reference evidence="5" key="1">
    <citation type="submission" date="2025-08" db="UniProtKB">
        <authorList>
            <consortium name="RefSeq"/>
        </authorList>
    </citation>
    <scope>IDENTIFICATION</scope>
    <source>
        <tissue evidence="5">Tentacle</tissue>
    </source>
</reference>
<dbReference type="PANTHER" id="PTHR11360">
    <property type="entry name" value="MONOCARBOXYLATE TRANSPORTER"/>
    <property type="match status" value="1"/>
</dbReference>
<comment type="subcellular location">
    <subcellularLocation>
        <location evidence="1">Membrane</location>
        <topology evidence="1">Multi-pass membrane protein</topology>
    </subcellularLocation>
</comment>
<feature type="transmembrane region" description="Helical" evidence="2">
    <location>
        <begin position="354"/>
        <end position="371"/>
    </location>
</feature>
<keyword evidence="2" id="KW-1133">Transmembrane helix</keyword>
<dbReference type="Pfam" id="PF07690">
    <property type="entry name" value="MFS_1"/>
    <property type="match status" value="2"/>
</dbReference>
<dbReference type="InterPro" id="IPR011701">
    <property type="entry name" value="MFS"/>
</dbReference>
<name>A0A6P8IED3_ACTTE</name>
<protein>
    <submittedName>
        <fullName evidence="5">Monocarboxylate transporter 10-like</fullName>
    </submittedName>
</protein>
<feature type="transmembrane region" description="Helical" evidence="2">
    <location>
        <begin position="325"/>
        <end position="342"/>
    </location>
</feature>
<evidence type="ECO:0000259" key="3">
    <source>
        <dbReference type="PROSITE" id="PS50850"/>
    </source>
</evidence>
<dbReference type="Proteomes" id="UP000515163">
    <property type="component" value="Unplaced"/>
</dbReference>
<dbReference type="InterPro" id="IPR050327">
    <property type="entry name" value="Proton-linked_MCT"/>
</dbReference>
<dbReference type="RefSeq" id="XP_031565152.1">
    <property type="nucleotide sequence ID" value="XM_031709292.1"/>
</dbReference>
<dbReference type="InterPro" id="IPR020846">
    <property type="entry name" value="MFS_dom"/>
</dbReference>
<feature type="transmembrane region" description="Helical" evidence="2">
    <location>
        <begin position="137"/>
        <end position="155"/>
    </location>
</feature>
<keyword evidence="4" id="KW-1185">Reference proteome</keyword>
<dbReference type="Gene3D" id="1.20.1250.20">
    <property type="entry name" value="MFS general substrate transporter like domains"/>
    <property type="match status" value="1"/>
</dbReference>
<dbReference type="AlphaFoldDB" id="A0A6P8IED3"/>
<dbReference type="InParanoid" id="A0A6P8IED3"/>
<feature type="domain" description="Major facilitator superfamily (MFS) profile" evidence="3">
    <location>
        <begin position="288"/>
        <end position="492"/>
    </location>
</feature>
<dbReference type="SUPFAM" id="SSF103473">
    <property type="entry name" value="MFS general substrate transporter"/>
    <property type="match status" value="1"/>
</dbReference>
<evidence type="ECO:0000256" key="2">
    <source>
        <dbReference type="SAM" id="Phobius"/>
    </source>
</evidence>
<dbReference type="GO" id="GO:0016020">
    <property type="term" value="C:membrane"/>
    <property type="evidence" value="ECO:0007669"/>
    <property type="project" value="UniProtKB-SubCell"/>
</dbReference>
<dbReference type="GeneID" id="116300420"/>
<evidence type="ECO:0000313" key="5">
    <source>
        <dbReference type="RefSeq" id="XP_031565152.1"/>
    </source>
</evidence>
<dbReference type="PANTHER" id="PTHR11360:SF251">
    <property type="entry name" value="MAJOR FACILITATOR SUPERFAMILY (MFS) PROFILE DOMAIN-CONTAINING PROTEIN"/>
    <property type="match status" value="1"/>
</dbReference>
<keyword evidence="2" id="KW-0472">Membrane</keyword>
<dbReference type="OrthoDB" id="5667at2759"/>
<feature type="transmembrane region" description="Helical" evidence="2">
    <location>
        <begin position="105"/>
        <end position="125"/>
    </location>
</feature>
<feature type="transmembrane region" description="Helical" evidence="2">
    <location>
        <begin position="229"/>
        <end position="247"/>
    </location>
</feature>
<feature type="transmembrane region" description="Helical" evidence="2">
    <location>
        <begin position="288"/>
        <end position="305"/>
    </location>
</feature>
<dbReference type="PROSITE" id="PS50850">
    <property type="entry name" value="MFS"/>
    <property type="match status" value="1"/>
</dbReference>
<feature type="transmembrane region" description="Helical" evidence="2">
    <location>
        <begin position="415"/>
        <end position="436"/>
    </location>
</feature>
<dbReference type="GO" id="GO:0022857">
    <property type="term" value="F:transmembrane transporter activity"/>
    <property type="evidence" value="ECO:0007669"/>
    <property type="project" value="InterPro"/>
</dbReference>
<feature type="transmembrane region" description="Helical" evidence="2">
    <location>
        <begin position="377"/>
        <end position="403"/>
    </location>
</feature>
<evidence type="ECO:0000256" key="1">
    <source>
        <dbReference type="ARBA" id="ARBA00004141"/>
    </source>
</evidence>
<dbReference type="KEGG" id="aten:116300420"/>
<evidence type="ECO:0000313" key="4">
    <source>
        <dbReference type="Proteomes" id="UP000515163"/>
    </source>
</evidence>